<gene>
    <name evidence="3" type="ORF">PV07_00680</name>
</gene>
<sequence>MELIDSAQNDPPESRRRSGRVARKPEIYSQEFRDNGVLTNGAGKRKRVAESPDGEDDDEDDESEEEDEEEDDEDDEDEGEPDEEEVRAQRRAQRAKAAAAKPATKRAKTTSGTSTALAIRSANIQRKPAVRASKSSKARARPSQAHQQGLYAEVFGRGQSPEDAASSWFEAAQKDSVRALRDLVNFILQCIGCNSKVEQQDIQDLDSVPSKLDDVLQEYEQQKPPDYPLISKHKYYAGFQGVLEEFFRAIIRVLHTSSAFYDQPEIYDNIHVWVATMSGANYKSFRHTATIISLAMSTALCEVAKELQDIMATSKAQLDAEKKKKNPNKGRIKTIEESQRAAEIKLDAIDTQLRDAFDTVYVHRYRDVEERIRAPCVAALGNWIVLYRKMFLEGQYLRYLGWVLNDTSARTRLEDIKQLKKLFNNKNNIAALRAFTDRFRSRLVEMGARDADTSVRVEAIELLDRLRDAELLEPDDIDTIGRLIFDSEPRIRKAVAKFFVSNIEDLYRATIEDFEETLYDAALPDAKDVEELMVPTKSWIKFKCLGSVLAGYDNDEESLDGTTVQPLAMKSISDSRYTLATQSIFPYMTELHMWENLAGYLLYDHTSIPSQGDDDDIDFQVQQAYKLSAGEDTILLDVLHAAVKSYLQSILEPPAGRRTNAMRDQIREKQESAAQNLTALLPQLLNKFGSAPQAASSILRIEQLLDMGLINELQSGEASYSAILDDITKQFTSHSDKQVLAAASAALRNARSYEPSKEAANAKVQEIWTESVTTLANLLQGEGIGTRGTLDKPSLAEVVNTIIRLAELAGVHDCSHVIEGKFGPGPSRKRKGNTGSPPTLLSLLLQLLQRGVPDQDTTAAFAELEDHLCAAVVELFSRYFRWKMFGLKKAINTNDEAQLSTTSLDEFARTRREFVDNIASVIQMRRPLDPVRYQAILSVLELFALFATIRNMRPEKGDLDDDLEQNLRSLITYIPDDIVKEVMITYEKMEQSFAKKTHRKIESISQKRKPKGSAGGNEEDEEDIEKPPEDSDEERDGSDDGEDEDEMDEDEERKKGRSAKKQAALLTEQKLCELTSKIIFTLVGGTIRNEKAVRERLMLNRTKLGKNYSVLVGYLDEKKKPADRKEAKDVSEKEKAGKKGDKEKDKAGKKAISVEMVLEDDDIDDPDAPLNEEEQDEDEAQRQRELQEDEIEDHGSDEDEDGAPKAREGSPDGGSDDDEIMGD</sequence>
<dbReference type="Gene3D" id="1.25.10.10">
    <property type="entry name" value="Leucine-rich Repeat Variant"/>
    <property type="match status" value="1"/>
</dbReference>
<dbReference type="GO" id="GO:0005634">
    <property type="term" value="C:nucleus"/>
    <property type="evidence" value="ECO:0007669"/>
    <property type="project" value="TreeGrafter"/>
</dbReference>
<dbReference type="EMBL" id="KN847040">
    <property type="protein sequence ID" value="KIW33864.1"/>
    <property type="molecule type" value="Genomic_DNA"/>
</dbReference>
<dbReference type="RefSeq" id="XP_016254080.1">
    <property type="nucleotide sequence ID" value="XM_016387152.1"/>
</dbReference>
<dbReference type="PANTHER" id="PTHR11199">
    <property type="entry name" value="STROMAL ANTIGEN"/>
    <property type="match status" value="1"/>
</dbReference>
<dbReference type="InterPro" id="IPR016024">
    <property type="entry name" value="ARM-type_fold"/>
</dbReference>
<feature type="region of interest" description="Disordered" evidence="1">
    <location>
        <begin position="1117"/>
        <end position="1223"/>
    </location>
</feature>
<feature type="compositionally biased region" description="Basic and acidic residues" evidence="1">
    <location>
        <begin position="1117"/>
        <end position="1148"/>
    </location>
</feature>
<evidence type="ECO:0000313" key="4">
    <source>
        <dbReference type="Proteomes" id="UP000054466"/>
    </source>
</evidence>
<dbReference type="PANTHER" id="PTHR11199:SF0">
    <property type="entry name" value="LD34181P-RELATED"/>
    <property type="match status" value="1"/>
</dbReference>
<dbReference type="InterPro" id="IPR039662">
    <property type="entry name" value="Cohesin_Scc3/SA"/>
</dbReference>
<dbReference type="GO" id="GO:0003682">
    <property type="term" value="F:chromatin binding"/>
    <property type="evidence" value="ECO:0007669"/>
    <property type="project" value="TreeGrafter"/>
</dbReference>
<dbReference type="SUPFAM" id="SSF48371">
    <property type="entry name" value="ARM repeat"/>
    <property type="match status" value="1"/>
</dbReference>
<dbReference type="PROSITE" id="PS51425">
    <property type="entry name" value="SCD"/>
    <property type="match status" value="1"/>
</dbReference>
<feature type="compositionally biased region" description="Acidic residues" evidence="1">
    <location>
        <begin position="1017"/>
        <end position="1051"/>
    </location>
</feature>
<evidence type="ECO:0000259" key="2">
    <source>
        <dbReference type="PROSITE" id="PS51425"/>
    </source>
</evidence>
<accession>A0A0D2DDT5</accession>
<feature type="compositionally biased region" description="Acidic residues" evidence="1">
    <location>
        <begin position="52"/>
        <end position="85"/>
    </location>
</feature>
<dbReference type="Pfam" id="PF08514">
    <property type="entry name" value="STAG"/>
    <property type="match status" value="1"/>
</dbReference>
<dbReference type="STRING" id="569365.A0A0D2DDT5"/>
<feature type="domain" description="SCD" evidence="2">
    <location>
        <begin position="361"/>
        <end position="446"/>
    </location>
</feature>
<dbReference type="InterPro" id="IPR011989">
    <property type="entry name" value="ARM-like"/>
</dbReference>
<dbReference type="GO" id="GO:0000785">
    <property type="term" value="C:chromatin"/>
    <property type="evidence" value="ECO:0007669"/>
    <property type="project" value="TreeGrafter"/>
</dbReference>
<evidence type="ECO:0000256" key="1">
    <source>
        <dbReference type="SAM" id="MobiDB-lite"/>
    </source>
</evidence>
<feature type="compositionally biased region" description="Acidic residues" evidence="1">
    <location>
        <begin position="1187"/>
        <end position="1201"/>
    </location>
</feature>
<dbReference type="Pfam" id="PF24571">
    <property type="entry name" value="HEAT_SCC3-SA"/>
    <property type="match status" value="1"/>
</dbReference>
<dbReference type="InterPro" id="IPR056396">
    <property type="entry name" value="HEAT_SCC3-SA"/>
</dbReference>
<dbReference type="AlphaFoldDB" id="A0A0D2DDT5"/>
<dbReference type="InterPro" id="IPR013721">
    <property type="entry name" value="STAG"/>
</dbReference>
<dbReference type="GeneID" id="27339874"/>
<proteinExistence type="predicted"/>
<keyword evidence="4" id="KW-1185">Reference proteome</keyword>
<reference evidence="3 4" key="1">
    <citation type="submission" date="2015-01" db="EMBL/GenBank/DDBJ databases">
        <title>The Genome Sequence of Cladophialophora immunda CBS83496.</title>
        <authorList>
            <consortium name="The Broad Institute Genomics Platform"/>
            <person name="Cuomo C."/>
            <person name="de Hoog S."/>
            <person name="Gorbushina A."/>
            <person name="Stielow B."/>
            <person name="Teixiera M."/>
            <person name="Abouelleil A."/>
            <person name="Chapman S.B."/>
            <person name="Priest M."/>
            <person name="Young S.K."/>
            <person name="Wortman J."/>
            <person name="Nusbaum C."/>
            <person name="Birren B."/>
        </authorList>
    </citation>
    <scope>NUCLEOTIDE SEQUENCE [LARGE SCALE GENOMIC DNA]</scope>
    <source>
        <strain evidence="3 4">CBS 83496</strain>
    </source>
</reference>
<organism evidence="3 4">
    <name type="scientific">Cladophialophora immunda</name>
    <dbReference type="NCBI Taxonomy" id="569365"/>
    <lineage>
        <taxon>Eukaryota</taxon>
        <taxon>Fungi</taxon>
        <taxon>Dikarya</taxon>
        <taxon>Ascomycota</taxon>
        <taxon>Pezizomycotina</taxon>
        <taxon>Eurotiomycetes</taxon>
        <taxon>Chaetothyriomycetidae</taxon>
        <taxon>Chaetothyriales</taxon>
        <taxon>Herpotrichiellaceae</taxon>
        <taxon>Cladophialophora</taxon>
    </lineage>
</organism>
<dbReference type="Proteomes" id="UP000054466">
    <property type="component" value="Unassembled WGS sequence"/>
</dbReference>
<feature type="compositionally biased region" description="Basic and acidic residues" evidence="1">
    <location>
        <begin position="23"/>
        <end position="34"/>
    </location>
</feature>
<dbReference type="GO" id="GO:0008278">
    <property type="term" value="C:cohesin complex"/>
    <property type="evidence" value="ECO:0007669"/>
    <property type="project" value="TreeGrafter"/>
</dbReference>
<protein>
    <recommendedName>
        <fullName evidence="2">SCD domain-containing protein</fullName>
    </recommendedName>
</protein>
<dbReference type="HOGENOM" id="CLU_003254_0_0_1"/>
<feature type="compositionally biased region" description="Polar residues" evidence="1">
    <location>
        <begin position="1"/>
        <end position="11"/>
    </location>
</feature>
<feature type="compositionally biased region" description="Acidic residues" evidence="1">
    <location>
        <begin position="1157"/>
        <end position="1179"/>
    </location>
</feature>
<dbReference type="GO" id="GO:0007062">
    <property type="term" value="P:sister chromatid cohesion"/>
    <property type="evidence" value="ECO:0007669"/>
    <property type="project" value="UniProtKB-ARBA"/>
</dbReference>
<dbReference type="InterPro" id="IPR020839">
    <property type="entry name" value="SCD"/>
</dbReference>
<name>A0A0D2DDT5_9EURO</name>
<dbReference type="OrthoDB" id="498590at2759"/>
<evidence type="ECO:0000313" key="3">
    <source>
        <dbReference type="EMBL" id="KIW33864.1"/>
    </source>
</evidence>
<feature type="region of interest" description="Disordered" evidence="1">
    <location>
        <begin position="1"/>
        <end position="147"/>
    </location>
</feature>
<feature type="compositionally biased region" description="Acidic residues" evidence="1">
    <location>
        <begin position="1214"/>
        <end position="1223"/>
    </location>
</feature>
<dbReference type="Pfam" id="PF21581">
    <property type="entry name" value="SCD"/>
    <property type="match status" value="1"/>
</dbReference>
<dbReference type="VEuPathDB" id="FungiDB:PV07_00680"/>
<feature type="region of interest" description="Disordered" evidence="1">
    <location>
        <begin position="995"/>
        <end position="1062"/>
    </location>
</feature>